<dbReference type="Proteomes" id="UP000676939">
    <property type="component" value="Segment"/>
</dbReference>
<dbReference type="KEGG" id="vg:80400318"/>
<organism evidence="1 2">
    <name type="scientific">ssRNA phage SRR5467091_16</name>
    <dbReference type="NCBI Taxonomy" id="2786466"/>
    <lineage>
        <taxon>Viruses</taxon>
        <taxon>Riboviria</taxon>
        <taxon>Orthornavirae</taxon>
        <taxon>Lenarviricota</taxon>
        <taxon>Leviviricetes</taxon>
        <taxon>Timlovirales</taxon>
        <taxon>Steitzviridae</taxon>
        <taxon>Hodnevirus</taxon>
        <taxon>Hodnevirus asiadaptatum</taxon>
        <taxon>Jiforsuvirus asiadaptatum</taxon>
    </lineage>
</organism>
<protein>
    <submittedName>
        <fullName evidence="1">Maturation protein</fullName>
    </submittedName>
</protein>
<accession>A0A8S5L0C4</accession>
<evidence type="ECO:0000313" key="1">
    <source>
        <dbReference type="EMBL" id="DAD50895.1"/>
    </source>
</evidence>
<reference evidence="1" key="1">
    <citation type="submission" date="2020-09" db="EMBL/GenBank/DDBJ databases">
        <title>Leviviricetes taxonomy.</title>
        <authorList>
            <person name="Stockdale S.R."/>
            <person name="Callanan J."/>
            <person name="Adriaenssens E.M."/>
            <person name="Kuhn J.H."/>
            <person name="Rumnieks J."/>
            <person name="Shkoporov A."/>
            <person name="Draper L.A."/>
            <person name="Ross P."/>
            <person name="Hill C."/>
        </authorList>
    </citation>
    <scope>NUCLEOTIDE SEQUENCE</scope>
</reference>
<gene>
    <name evidence="1" type="primary">SRR5467091_16_1</name>
</gene>
<dbReference type="RefSeq" id="YP_010770785.1">
    <property type="nucleotide sequence ID" value="NC_074390.1"/>
</dbReference>
<name>A0A8S5L0C4_9VIRU</name>
<sequence length="449" mass="50264">MTVSFRIRGGQKPSYRYTVGNNLTTTSDITGSYDVGYIVEKLTSEKHIFANRPHKLSKWEKRYLQYYGKRDFGGPFSVQRRAAQVAPAFIQYASSNPSHVGSWWDFRGYLVPSKAPLGLPAPSSVPPLISATLMRGKGIEGWNKWKPTATQVNTGQALGELRSIGGLPVSPKMIQELRELGRVLRHPLQTLRHATRTGIPGHDALRYAGSGYLGYQFGIKPYVQDIMATTKAVLDFDKNLRQLVRDNGRPVRRKGRVSLTETSSTVHTQSSTLGGMCRPSLATQLHDGIQQMDVTTAISLEFWFSGRFRYHLDPFREHGLGPIPDREKYQLQRILYGIDPTDVTLIWELMPWSWLIDWIVPIGPMINNLVNDQTDRLVADYAYIMGHSMSSESTVVRGKLKNSGPFTSTCFVYDEIKQRAVASPYGFGVSFTGFSPKQLAILAALGVSR</sequence>
<proteinExistence type="predicted"/>
<dbReference type="EMBL" id="BK013658">
    <property type="protein sequence ID" value="DAD50895.1"/>
    <property type="molecule type" value="Genomic_RNA"/>
</dbReference>
<dbReference type="GeneID" id="80400318"/>
<keyword evidence="2" id="KW-1185">Reference proteome</keyword>
<evidence type="ECO:0000313" key="2">
    <source>
        <dbReference type="Proteomes" id="UP000676939"/>
    </source>
</evidence>